<dbReference type="InterPro" id="IPR003477">
    <property type="entry name" value="PemK-like"/>
</dbReference>
<evidence type="ECO:0000256" key="1">
    <source>
        <dbReference type="SAM" id="MobiDB-lite"/>
    </source>
</evidence>
<protein>
    <submittedName>
        <fullName evidence="2">Type II toxin-antitoxin system PemK/MazF family toxin</fullName>
    </submittedName>
</protein>
<feature type="compositionally biased region" description="Basic residues" evidence="1">
    <location>
        <begin position="1"/>
        <end position="15"/>
    </location>
</feature>
<feature type="region of interest" description="Disordered" evidence="1">
    <location>
        <begin position="1"/>
        <end position="29"/>
    </location>
</feature>
<comment type="caution">
    <text evidence="2">The sequence shown here is derived from an EMBL/GenBank/DDBJ whole genome shotgun (WGS) entry which is preliminary data.</text>
</comment>
<gene>
    <name evidence="2" type="ORF">D7U36_11255</name>
</gene>
<proteinExistence type="predicted"/>
<dbReference type="Pfam" id="PF02452">
    <property type="entry name" value="PemK_toxin"/>
    <property type="match status" value="1"/>
</dbReference>
<organism evidence="2 3">
    <name type="scientific">Propionibacterium australiense</name>
    <dbReference type="NCBI Taxonomy" id="119981"/>
    <lineage>
        <taxon>Bacteria</taxon>
        <taxon>Bacillati</taxon>
        <taxon>Actinomycetota</taxon>
        <taxon>Actinomycetes</taxon>
        <taxon>Propionibacteriales</taxon>
        <taxon>Propionibacteriaceae</taxon>
        <taxon>Propionibacterium</taxon>
    </lineage>
</organism>
<dbReference type="GO" id="GO:0003677">
    <property type="term" value="F:DNA binding"/>
    <property type="evidence" value="ECO:0007669"/>
    <property type="project" value="InterPro"/>
</dbReference>
<accession>A0A8B3FQC1</accession>
<dbReference type="OrthoDB" id="5184628at2"/>
<feature type="region of interest" description="Disordered" evidence="1">
    <location>
        <begin position="58"/>
        <end position="115"/>
    </location>
</feature>
<dbReference type="SUPFAM" id="SSF50118">
    <property type="entry name" value="Cell growth inhibitor/plasmid maintenance toxic component"/>
    <property type="match status" value="1"/>
</dbReference>
<evidence type="ECO:0000313" key="2">
    <source>
        <dbReference type="EMBL" id="RLP07575.1"/>
    </source>
</evidence>
<dbReference type="EMBL" id="RCIW01000018">
    <property type="protein sequence ID" value="RLP07575.1"/>
    <property type="molecule type" value="Genomic_DNA"/>
</dbReference>
<sequence>MPGRRCARRCTRPRPRAGESSTGVCPDSSEEWVIVAKNQVWGALGRIARDVLRTSLREAEKKARRDARRPSGVSLHDARGQDHSRHSDAGGRPAPHPTKNYPGDYTRKPTLTYDPHPDRMADPGEVVWTWVPFEENYALGKDRPVLIIGRDDDWLLGLMLSSKDHDDRARDEHLEGRWWCNIGSGEWDQQGRESEVRTDRIIRVAPGNVRRLAGRLDKERFDLVASEVEEHWDD</sequence>
<feature type="compositionally biased region" description="Basic and acidic residues" evidence="1">
    <location>
        <begin position="76"/>
        <end position="89"/>
    </location>
</feature>
<dbReference type="Proteomes" id="UP000279336">
    <property type="component" value="Unassembled WGS sequence"/>
</dbReference>
<evidence type="ECO:0000313" key="3">
    <source>
        <dbReference type="Proteomes" id="UP000279336"/>
    </source>
</evidence>
<reference evidence="2 3" key="1">
    <citation type="submission" date="2018-10" db="EMBL/GenBank/DDBJ databases">
        <title>Propionibacterium australiense Genome Sequencing and Assembly.</title>
        <authorList>
            <person name="Bernier A.-M."/>
            <person name="Bernard K."/>
        </authorList>
    </citation>
    <scope>NUCLEOTIDE SEQUENCE [LARGE SCALE GENOMIC DNA]</scope>
    <source>
        <strain evidence="2 3">NML98A078</strain>
    </source>
</reference>
<name>A0A8B3FQC1_9ACTN</name>
<dbReference type="AlphaFoldDB" id="A0A8B3FQC1"/>